<organism evidence="1 2">
    <name type="scientific">Bartonella ancashensis</name>
    <dbReference type="NCBI Taxonomy" id="1318743"/>
    <lineage>
        <taxon>Bacteria</taxon>
        <taxon>Pseudomonadati</taxon>
        <taxon>Pseudomonadota</taxon>
        <taxon>Alphaproteobacteria</taxon>
        <taxon>Hyphomicrobiales</taxon>
        <taxon>Bartonellaceae</taxon>
        <taxon>Bartonella</taxon>
    </lineage>
</organism>
<dbReference type="Proteomes" id="UP000057213">
    <property type="component" value="Chromosome"/>
</dbReference>
<reference evidence="1 2" key="1">
    <citation type="journal article" date="2015" name="Genome Announc.">
        <title>Complete Genome Sequence of Bartonella ancashensis Strain 20.00, Isolated from the Blood of a Patient with Verruga Peruana.</title>
        <authorList>
            <person name="Hang J."/>
            <person name="Mullins K.E."/>
            <person name="Clifford R.J."/>
            <person name="Onmus-Leone F."/>
            <person name="Yang Y."/>
            <person name="Jiang J."/>
            <person name="Leguia M."/>
            <person name="Kasper M.R."/>
            <person name="Maguina C."/>
            <person name="Lesho E.P."/>
            <person name="Jarman R.G."/>
            <person name="Richards A.L."/>
            <person name="Blazes D."/>
        </authorList>
    </citation>
    <scope>NUCLEOTIDE SEQUENCE [LARGE SCALE GENOMIC DNA]</scope>
    <source>
        <strain evidence="1 2">20.00</strain>
    </source>
</reference>
<gene>
    <name evidence="1" type="ORF">PU02_0214</name>
</gene>
<dbReference type="AlphaFoldDB" id="A0A0M5KSC0"/>
<dbReference type="EMBL" id="CP010401">
    <property type="protein sequence ID" value="ALE03028.1"/>
    <property type="molecule type" value="Genomic_DNA"/>
</dbReference>
<dbReference type="KEGG" id="banc:PU02_0214"/>
<keyword evidence="2" id="KW-1185">Reference proteome</keyword>
<protein>
    <submittedName>
        <fullName evidence="1">Uncharacterized protein</fullName>
    </submittedName>
</protein>
<evidence type="ECO:0000313" key="2">
    <source>
        <dbReference type="Proteomes" id="UP000057213"/>
    </source>
</evidence>
<dbReference type="STRING" id="1318743.PU02_0214"/>
<dbReference type="PATRIC" id="fig|1318743.3.peg.223"/>
<accession>A0A0M5KSC0</accession>
<name>A0A0M5KSC0_9HYPH</name>
<evidence type="ECO:0000313" key="1">
    <source>
        <dbReference type="EMBL" id="ALE03028.1"/>
    </source>
</evidence>
<proteinExistence type="predicted"/>
<sequence>MELTVEVPKNLENFLSSPRKISEHFTPTSKRKIAALE</sequence>